<gene>
    <name evidence="3" type="ORF">CUN49_02425</name>
</gene>
<reference evidence="3 4" key="1">
    <citation type="submission" date="2017-11" db="EMBL/GenBank/DDBJ databases">
        <title>Evolution of Phototrophy in the Chloroflexi Phylum Driven by Horizontal Gene Transfer.</title>
        <authorList>
            <person name="Ward L.M."/>
            <person name="Hemp J."/>
            <person name="Shih P.M."/>
            <person name="Mcglynn S.E."/>
            <person name="Fischer W."/>
        </authorList>
    </citation>
    <scope>NUCLEOTIDE SEQUENCE [LARGE SCALE GENOMIC DNA]</scope>
    <source>
        <strain evidence="3">JP3_13</strain>
    </source>
</reference>
<dbReference type="Pfam" id="PF13432">
    <property type="entry name" value="TPR_16"/>
    <property type="match status" value="2"/>
</dbReference>
<dbReference type="Proteomes" id="UP000229681">
    <property type="component" value="Unassembled WGS sequence"/>
</dbReference>
<dbReference type="EMBL" id="PGTM01000018">
    <property type="protein sequence ID" value="PJF37025.1"/>
    <property type="molecule type" value="Genomic_DNA"/>
</dbReference>
<feature type="repeat" description="TPR" evidence="1">
    <location>
        <begin position="71"/>
        <end position="104"/>
    </location>
</feature>
<protein>
    <submittedName>
        <fullName evidence="3">Uncharacterized protein</fullName>
    </submittedName>
</protein>
<dbReference type="PANTHER" id="PTHR12558:SF13">
    <property type="entry name" value="CELL DIVISION CYCLE PROTEIN 27 HOMOLOG"/>
    <property type="match status" value="1"/>
</dbReference>
<sequence>MNHYPRIQRNRSGRRGGLSFRQRRRAALPLWFYTLWLPTFLLALLAFWQMDALQPRVLALVGIQPTPTITAGAWAQQGDAAFWQGDLDSAIAAYRNAARLAPTNVDIIYELARTLLYRSYNDARFIGDIDEALQWTNRLIESAPNNPRAYTIHCFALIRARQSSAAVQSCIRAIDLNPNDSESHAYLALAQYDLGRTAAALDEAAMAVRLNPKSIDGNMAYALALAFQGRVERALDHYKLAASINPKLEFPYFQMAFYAYSLANVERNPDRAETLYRIALSAYNTILQHNPSSVKAYTRICQTYLAKGEPKLAREYCQEATRIDPESSQAWRWLGEVYHKSRNYEDAVEALRTCAQLEERQGIPKALRDPTCWWLRGVGYFILGDCNTAIPILDDVLTWTTDEIAIRETRRTIEKCATAYQGLYRTPTPIPTPTPRPTPIV</sequence>
<evidence type="ECO:0000313" key="3">
    <source>
        <dbReference type="EMBL" id="PJF37025.1"/>
    </source>
</evidence>
<dbReference type="InterPro" id="IPR019734">
    <property type="entry name" value="TPR_rpt"/>
</dbReference>
<keyword evidence="2" id="KW-0472">Membrane</keyword>
<dbReference type="SMART" id="SM00028">
    <property type="entry name" value="TPR"/>
    <property type="match status" value="6"/>
</dbReference>
<proteinExistence type="predicted"/>
<accession>A0A2M8PHJ5</accession>
<name>A0A2M8PHJ5_9CHLR</name>
<feature type="repeat" description="TPR" evidence="1">
    <location>
        <begin position="328"/>
        <end position="361"/>
    </location>
</feature>
<keyword evidence="1" id="KW-0802">TPR repeat</keyword>
<evidence type="ECO:0000256" key="1">
    <source>
        <dbReference type="PROSITE-ProRule" id="PRU00339"/>
    </source>
</evidence>
<keyword evidence="2" id="KW-1133">Transmembrane helix</keyword>
<feature type="repeat" description="TPR" evidence="1">
    <location>
        <begin position="294"/>
        <end position="327"/>
    </location>
</feature>
<dbReference type="Pfam" id="PF13414">
    <property type="entry name" value="TPR_11"/>
    <property type="match status" value="1"/>
</dbReference>
<dbReference type="SUPFAM" id="SSF48452">
    <property type="entry name" value="TPR-like"/>
    <property type="match status" value="3"/>
</dbReference>
<dbReference type="PANTHER" id="PTHR12558">
    <property type="entry name" value="CELL DIVISION CYCLE 16,23,27"/>
    <property type="match status" value="1"/>
</dbReference>
<dbReference type="AlphaFoldDB" id="A0A2M8PHJ5"/>
<dbReference type="InterPro" id="IPR011990">
    <property type="entry name" value="TPR-like_helical_dom_sf"/>
</dbReference>
<feature type="transmembrane region" description="Helical" evidence="2">
    <location>
        <begin position="30"/>
        <end position="48"/>
    </location>
</feature>
<comment type="caution">
    <text evidence="3">The sequence shown here is derived from an EMBL/GenBank/DDBJ whole genome shotgun (WGS) entry which is preliminary data.</text>
</comment>
<evidence type="ECO:0000313" key="4">
    <source>
        <dbReference type="Proteomes" id="UP000229681"/>
    </source>
</evidence>
<organism evidence="3 4">
    <name type="scientific">Candidatus Thermofonsia Clade 1 bacterium</name>
    <dbReference type="NCBI Taxonomy" id="2364210"/>
    <lineage>
        <taxon>Bacteria</taxon>
        <taxon>Bacillati</taxon>
        <taxon>Chloroflexota</taxon>
        <taxon>Candidatus Thermofontia</taxon>
        <taxon>Candidatus Thermofonsia Clade 1</taxon>
    </lineage>
</organism>
<dbReference type="PROSITE" id="PS50005">
    <property type="entry name" value="TPR"/>
    <property type="match status" value="3"/>
</dbReference>
<keyword evidence="2" id="KW-0812">Transmembrane</keyword>
<dbReference type="Gene3D" id="1.25.40.10">
    <property type="entry name" value="Tetratricopeptide repeat domain"/>
    <property type="match status" value="2"/>
</dbReference>
<evidence type="ECO:0000256" key="2">
    <source>
        <dbReference type="SAM" id="Phobius"/>
    </source>
</evidence>